<evidence type="ECO:0000313" key="3">
    <source>
        <dbReference type="WBParaSite" id="SSTP_0000498300.1"/>
    </source>
</evidence>
<dbReference type="GO" id="GO:0005544">
    <property type="term" value="F:calcium-dependent phospholipid binding"/>
    <property type="evidence" value="ECO:0007669"/>
    <property type="project" value="InterPro"/>
</dbReference>
<evidence type="ECO:0000313" key="2">
    <source>
        <dbReference type="Proteomes" id="UP000035681"/>
    </source>
</evidence>
<dbReference type="WBParaSite" id="SSTP_0000498300.1">
    <property type="protein sequence ID" value="SSTP_0000498300.1"/>
    <property type="gene ID" value="SSTP_0000498300"/>
</dbReference>
<dbReference type="InterPro" id="IPR045052">
    <property type="entry name" value="Copine"/>
</dbReference>
<protein>
    <submittedName>
        <fullName evidence="4">C2 domain-containing protein</fullName>
    </submittedName>
    <submittedName>
        <fullName evidence="3">Copine domain-containing protein</fullName>
    </submittedName>
</protein>
<dbReference type="Proteomes" id="UP000035681">
    <property type="component" value="Unplaced"/>
</dbReference>
<dbReference type="GO" id="GO:0005886">
    <property type="term" value="C:plasma membrane"/>
    <property type="evidence" value="ECO:0007669"/>
    <property type="project" value="TreeGrafter"/>
</dbReference>
<dbReference type="SUPFAM" id="SSF49562">
    <property type="entry name" value="C2 domain (Calcium/lipid-binding domain, CaLB)"/>
    <property type="match status" value="2"/>
</dbReference>
<evidence type="ECO:0000259" key="1">
    <source>
        <dbReference type="PROSITE" id="PS50004"/>
    </source>
</evidence>
<proteinExistence type="predicted"/>
<name>A0A0K0E652_STRER</name>
<dbReference type="PANTHER" id="PTHR10857">
    <property type="entry name" value="COPINE"/>
    <property type="match status" value="1"/>
</dbReference>
<accession>A0A0K0E652</accession>
<dbReference type="InterPro" id="IPR000008">
    <property type="entry name" value="C2_dom"/>
</dbReference>
<dbReference type="Pfam" id="PF07002">
    <property type="entry name" value="Copine"/>
    <property type="match status" value="1"/>
</dbReference>
<dbReference type="WBParaSite" id="TCONS_00013129.p1">
    <property type="protein sequence ID" value="TCONS_00013129.p1"/>
    <property type="gene ID" value="XLOC_008931"/>
</dbReference>
<dbReference type="AlphaFoldDB" id="A0A0K0E652"/>
<sequence>MMDDDYLNTSELLDVQISCINLPMESYSGCKIVGFIETSNDSKKFYDTDVFFNNINPVFNNKNSIIYHFEGRQKLQFLIYSADPVTKEENYLIGKAIFNLHDLLLLGGVGTAKIDRDPTKIDQKQAISQICVRIHKSKRELATLIKLKASGLSSQNSFPLNPYFTIQIFDKEEPTNIILLHKSEIIRGSQNPSWKSFTTLTKYLSLYKESMIKVNIFNYNPNTMDSLIGSFVTTFFQLVQGQALKFSLNSITGAKLNDMTVDVVEFKPYEMTSFSDLILKEKLRIHCTIGIDFTAFNGPIEDPYSCHHFQDGERNDYQKILGNIFKDLSDCDLSRKVCVFGFGSRNKKGQLTSHLMPLECEKSKKPYFKTVESLLVSYKKFLNENALSTPCDFSDIIHQVKGMAKASKKNCKNENIYFILIILTRGCVKNNKKIIDAIVDCSKLPLSIIVIPIGNIKYPFANIYETEFNNIFLPQIKDSDNNPLTREVITMVNPSLINNCQLSQYIMQHIPRQAENWSNNFSLNH</sequence>
<keyword evidence="2" id="KW-1185">Reference proteome</keyword>
<dbReference type="InterPro" id="IPR010734">
    <property type="entry name" value="Copine_C"/>
</dbReference>
<dbReference type="Gene3D" id="2.60.40.150">
    <property type="entry name" value="C2 domain"/>
    <property type="match status" value="2"/>
</dbReference>
<feature type="domain" description="C2" evidence="1">
    <location>
        <begin position="1"/>
        <end position="113"/>
    </location>
</feature>
<dbReference type="PROSITE" id="PS50004">
    <property type="entry name" value="C2"/>
    <property type="match status" value="2"/>
</dbReference>
<dbReference type="GO" id="GO:0071277">
    <property type="term" value="P:cellular response to calcium ion"/>
    <property type="evidence" value="ECO:0007669"/>
    <property type="project" value="TreeGrafter"/>
</dbReference>
<reference evidence="3" key="1">
    <citation type="submission" date="2015-08" db="UniProtKB">
        <authorList>
            <consortium name="WormBaseParasite"/>
        </authorList>
    </citation>
    <scope>IDENTIFICATION</scope>
</reference>
<dbReference type="STRING" id="6248.A0A0K0E652"/>
<evidence type="ECO:0000313" key="4">
    <source>
        <dbReference type="WBParaSite" id="TCONS_00013129.p1"/>
    </source>
</evidence>
<dbReference type="PANTHER" id="PTHR10857:SF111">
    <property type="entry name" value="VWFA DOMAIN-CONTAINING PROTEIN"/>
    <property type="match status" value="1"/>
</dbReference>
<dbReference type="Pfam" id="PF00168">
    <property type="entry name" value="C2"/>
    <property type="match status" value="2"/>
</dbReference>
<dbReference type="InterPro" id="IPR035892">
    <property type="entry name" value="C2_domain_sf"/>
</dbReference>
<organism evidence="3">
    <name type="scientific">Strongyloides stercoralis</name>
    <name type="common">Threadworm</name>
    <dbReference type="NCBI Taxonomy" id="6248"/>
    <lineage>
        <taxon>Eukaryota</taxon>
        <taxon>Metazoa</taxon>
        <taxon>Ecdysozoa</taxon>
        <taxon>Nematoda</taxon>
        <taxon>Chromadorea</taxon>
        <taxon>Rhabditida</taxon>
        <taxon>Tylenchina</taxon>
        <taxon>Panagrolaimomorpha</taxon>
        <taxon>Strongyloidoidea</taxon>
        <taxon>Strongyloididae</taxon>
        <taxon>Strongyloides</taxon>
    </lineage>
</organism>
<feature type="domain" description="C2" evidence="1">
    <location>
        <begin position="123"/>
        <end position="248"/>
    </location>
</feature>